<sequence length="167" mass="17443">MRDRDASTSSTSDKLRDQTSPSRSSEDRTNKSEGRVRTVAEPATTGQKAARPQQTEQTVQDQPQSKTLADAGTPGDGRTPLGGQDTSKTGESPNAQAQQPDTPNTPNIPSSQDRATGPQASEGKAKAKDQSKASPQDAGPTSPSDQPRKGLTPRGGIGVRGAYARSM</sequence>
<reference evidence="2 3" key="1">
    <citation type="submission" date="2017-10" db="EMBL/GenBank/DDBJ databases">
        <title>Bifidobacterium xylocopum sp. nov. and Bifidobacterium aemilianum sp. nov., from the carpenter bee (Xylocopa violacea) digestive tract.</title>
        <authorList>
            <person name="Alberoni D."/>
            <person name="Baffoni L."/>
            <person name="Di Gioia D."/>
            <person name="Gaggia F."/>
            <person name="Biavati B."/>
        </authorList>
    </citation>
    <scope>NUCLEOTIDE SEQUENCE [LARGE SCALE GENOMIC DNA]</scope>
    <source>
        <strain evidence="2 3">XV10</strain>
    </source>
</reference>
<evidence type="ECO:0000313" key="3">
    <source>
        <dbReference type="Proteomes" id="UP000252530"/>
    </source>
</evidence>
<dbReference type="AlphaFoldDB" id="A0A366K7J7"/>
<name>A0A366K7J7_9BIFI</name>
<keyword evidence="3" id="KW-1185">Reference proteome</keyword>
<feature type="compositionally biased region" description="Basic and acidic residues" evidence="1">
    <location>
        <begin position="24"/>
        <end position="38"/>
    </location>
</feature>
<comment type="caution">
    <text evidence="2">The sequence shown here is derived from an EMBL/GenBank/DDBJ whole genome shotgun (WGS) entry which is preliminary data.</text>
</comment>
<accession>A0A366K7J7</accession>
<organism evidence="2 3">
    <name type="scientific">Bifidobacterium aemilianum</name>
    <dbReference type="NCBI Taxonomy" id="2493120"/>
    <lineage>
        <taxon>Bacteria</taxon>
        <taxon>Bacillati</taxon>
        <taxon>Actinomycetota</taxon>
        <taxon>Actinomycetes</taxon>
        <taxon>Bifidobacteriales</taxon>
        <taxon>Bifidobacteriaceae</taxon>
        <taxon>Bifidobacterium</taxon>
    </lineage>
</organism>
<dbReference type="RefSeq" id="WP_113860324.1">
    <property type="nucleotide sequence ID" value="NZ_PDCG01000004.1"/>
</dbReference>
<evidence type="ECO:0000256" key="1">
    <source>
        <dbReference type="SAM" id="MobiDB-lite"/>
    </source>
</evidence>
<dbReference type="EMBL" id="PDCG01000004">
    <property type="protein sequence ID" value="RBP97720.1"/>
    <property type="molecule type" value="Genomic_DNA"/>
</dbReference>
<dbReference type="Proteomes" id="UP000252530">
    <property type="component" value="Unassembled WGS sequence"/>
</dbReference>
<protein>
    <submittedName>
        <fullName evidence="2">Uncharacterized protein</fullName>
    </submittedName>
</protein>
<proteinExistence type="predicted"/>
<feature type="compositionally biased region" description="Polar residues" evidence="1">
    <location>
        <begin position="84"/>
        <end position="114"/>
    </location>
</feature>
<feature type="region of interest" description="Disordered" evidence="1">
    <location>
        <begin position="1"/>
        <end position="167"/>
    </location>
</feature>
<gene>
    <name evidence="2" type="ORF">CRD60_05675</name>
</gene>
<feature type="compositionally biased region" description="Low complexity" evidence="1">
    <location>
        <begin position="52"/>
        <end position="64"/>
    </location>
</feature>
<evidence type="ECO:0000313" key="2">
    <source>
        <dbReference type="EMBL" id="RBP97720.1"/>
    </source>
</evidence>